<keyword evidence="1" id="KW-0812">Transmembrane</keyword>
<sequence length="549" mass="60580">MRRFDGRWMALLGYAAWALFVNAVNVWLITPMVEDYALFGVIGLFVLILLFVVSIPPQWRRRWIVLTLFSLLLGNGIASLATFPAGAMVGGALLMTCGLMALAWIFARVRLLGMAAAAVAVFLANLWLPMSEWPFLTHFDVVYYGRLRLNPADMTAPPFVVVHTRSGEAVLSLTNVVEHRDELLSTAKTLGQHPNDLNDLLVNYGHRYEFVEIRQTDGRFVEVSPPPEDLAAVDPNGLVRSFFPFTRAGWMLENGKLVQFMDPTVDPRQAVRLTFDTANLPADVLNLAQATRQQEIADWRDVLRQLGVRPLAPTLAIDGGRLVGRIDGTRVNVPVAGTAVVGYGAFTAPGARQVLVEGANVLQVVSLTPAPGRVVATYRSSARMPLPNDIVIGPVDNSGRDAVFVNTSPAFILQVEANGTWRKLYTATSPTMRFEAALKLDHDQYPEIITDDPSLLRDNPIRYFSSYTYRDGQLYRNWRVYHTNVVNVTPVQFTKGGPTYVIAGVYASGKFVVLKRHDLPVVPVTSALLAAVLAAGWVLRWRARGANQG</sequence>
<feature type="transmembrane region" description="Helical" evidence="1">
    <location>
        <begin position="12"/>
        <end position="30"/>
    </location>
</feature>
<gene>
    <name evidence="2" type="ORF">GCM10010885_00600</name>
</gene>
<proteinExistence type="predicted"/>
<dbReference type="Proteomes" id="UP000637695">
    <property type="component" value="Unassembled WGS sequence"/>
</dbReference>
<feature type="transmembrane region" description="Helical" evidence="1">
    <location>
        <begin position="36"/>
        <end position="56"/>
    </location>
</feature>
<evidence type="ECO:0000313" key="3">
    <source>
        <dbReference type="Proteomes" id="UP000637695"/>
    </source>
</evidence>
<feature type="transmembrane region" description="Helical" evidence="1">
    <location>
        <begin position="87"/>
        <end position="106"/>
    </location>
</feature>
<evidence type="ECO:0000313" key="2">
    <source>
        <dbReference type="EMBL" id="GGI94971.1"/>
    </source>
</evidence>
<organism evidence="2 3">
    <name type="scientific">Alicyclobacillus cellulosilyticus</name>
    <dbReference type="NCBI Taxonomy" id="1003997"/>
    <lineage>
        <taxon>Bacteria</taxon>
        <taxon>Bacillati</taxon>
        <taxon>Bacillota</taxon>
        <taxon>Bacilli</taxon>
        <taxon>Bacillales</taxon>
        <taxon>Alicyclobacillaceae</taxon>
        <taxon>Alicyclobacillus</taxon>
    </lineage>
</organism>
<dbReference type="EMBL" id="BMOY01000001">
    <property type="protein sequence ID" value="GGI94971.1"/>
    <property type="molecule type" value="Genomic_DNA"/>
</dbReference>
<feature type="transmembrane region" description="Helical" evidence="1">
    <location>
        <begin position="63"/>
        <end position="81"/>
    </location>
</feature>
<keyword evidence="1" id="KW-1133">Transmembrane helix</keyword>
<comment type="caution">
    <text evidence="2">The sequence shown here is derived from an EMBL/GenBank/DDBJ whole genome shotgun (WGS) entry which is preliminary data.</text>
</comment>
<feature type="transmembrane region" description="Helical" evidence="1">
    <location>
        <begin position="519"/>
        <end position="539"/>
    </location>
</feature>
<keyword evidence="3" id="KW-1185">Reference proteome</keyword>
<reference evidence="2" key="1">
    <citation type="journal article" date="2014" name="Int. J. Syst. Evol. Microbiol.">
        <title>Complete genome sequence of Corynebacterium casei LMG S-19264T (=DSM 44701T), isolated from a smear-ripened cheese.</title>
        <authorList>
            <consortium name="US DOE Joint Genome Institute (JGI-PGF)"/>
            <person name="Walter F."/>
            <person name="Albersmeier A."/>
            <person name="Kalinowski J."/>
            <person name="Ruckert C."/>
        </authorList>
    </citation>
    <scope>NUCLEOTIDE SEQUENCE</scope>
    <source>
        <strain evidence="2">JCM 18487</strain>
    </source>
</reference>
<keyword evidence="1" id="KW-0472">Membrane</keyword>
<evidence type="ECO:0000256" key="1">
    <source>
        <dbReference type="SAM" id="Phobius"/>
    </source>
</evidence>
<dbReference type="AlphaFoldDB" id="A0A917K0M0"/>
<dbReference type="RefSeq" id="WP_188880464.1">
    <property type="nucleotide sequence ID" value="NZ_BMOY01000001.1"/>
</dbReference>
<reference evidence="2" key="2">
    <citation type="submission" date="2020-09" db="EMBL/GenBank/DDBJ databases">
        <authorList>
            <person name="Sun Q."/>
            <person name="Ohkuma M."/>
        </authorList>
    </citation>
    <scope>NUCLEOTIDE SEQUENCE</scope>
    <source>
        <strain evidence="2">JCM 18487</strain>
    </source>
</reference>
<name>A0A917K0M0_9BACL</name>
<feature type="transmembrane region" description="Helical" evidence="1">
    <location>
        <begin position="111"/>
        <end position="128"/>
    </location>
</feature>
<protein>
    <submittedName>
        <fullName evidence="2">Uncharacterized protein</fullName>
    </submittedName>
</protein>
<accession>A0A917K0M0</accession>